<dbReference type="Proteomes" id="UP000785679">
    <property type="component" value="Unassembled WGS sequence"/>
</dbReference>
<organism evidence="1 2">
    <name type="scientific">Halteria grandinella</name>
    <dbReference type="NCBI Taxonomy" id="5974"/>
    <lineage>
        <taxon>Eukaryota</taxon>
        <taxon>Sar</taxon>
        <taxon>Alveolata</taxon>
        <taxon>Ciliophora</taxon>
        <taxon>Intramacronucleata</taxon>
        <taxon>Spirotrichea</taxon>
        <taxon>Stichotrichia</taxon>
        <taxon>Sporadotrichida</taxon>
        <taxon>Halteriidae</taxon>
        <taxon>Halteria</taxon>
    </lineage>
</organism>
<evidence type="ECO:0000313" key="1">
    <source>
        <dbReference type="EMBL" id="TNV83173.1"/>
    </source>
</evidence>
<gene>
    <name evidence="1" type="ORF">FGO68_gene13250</name>
</gene>
<dbReference type="EMBL" id="RRYP01004092">
    <property type="protein sequence ID" value="TNV83173.1"/>
    <property type="molecule type" value="Genomic_DNA"/>
</dbReference>
<keyword evidence="2" id="KW-1185">Reference proteome</keyword>
<accession>A0A8J8NXT9</accession>
<dbReference type="OrthoDB" id="282659at2759"/>
<sequence>MTIQTALMRLWITKRLSKWKWLQSRFSDHLRLSSTSMSRRQGLQSLDNSQQIQDMLEVKLYNISANHMEVAKREAHLWMEMTPPQLKDFTFDPNGILKFQLQNWLAGHEYAYMLRHYKAYLQCYPEKIEIAERSHPLSIYENPKAGQIYFIRGWHLREFGFPRDMDLVKRYKWKKMNFTTDLPKKNPLCTYLVAGAAIENTQLRMHVVCFAKGNYSSSLIIIQSTARSTATPRSSSTFASPKIKRSSLTRMWMRTLEGSSFATSRAWAHPPLPAANLPGQTGAEGNASILTSRASLRRRRALLVTRRMMRAKRRGRGTTCQITLRVTVTKWCLISHPD</sequence>
<name>A0A8J8NXT9_HALGN</name>
<proteinExistence type="predicted"/>
<protein>
    <submittedName>
        <fullName evidence="1">Uncharacterized protein</fullName>
    </submittedName>
</protein>
<reference evidence="1" key="1">
    <citation type="submission" date="2019-06" db="EMBL/GenBank/DDBJ databases">
        <authorList>
            <person name="Zheng W."/>
        </authorList>
    </citation>
    <scope>NUCLEOTIDE SEQUENCE</scope>
    <source>
        <strain evidence="1">QDHG01</strain>
    </source>
</reference>
<comment type="caution">
    <text evidence="1">The sequence shown here is derived from an EMBL/GenBank/DDBJ whole genome shotgun (WGS) entry which is preliminary data.</text>
</comment>
<dbReference type="AlphaFoldDB" id="A0A8J8NXT9"/>
<evidence type="ECO:0000313" key="2">
    <source>
        <dbReference type="Proteomes" id="UP000785679"/>
    </source>
</evidence>